<accession>A0ABC8TPC6</accession>
<protein>
    <recommendedName>
        <fullName evidence="1">RNase H type-1 domain-containing protein</fullName>
    </recommendedName>
</protein>
<dbReference type="EMBL" id="CAUOFW020005713">
    <property type="protein sequence ID" value="CAK9171319.1"/>
    <property type="molecule type" value="Genomic_DNA"/>
</dbReference>
<feature type="domain" description="RNase H type-1" evidence="1">
    <location>
        <begin position="7"/>
        <end position="129"/>
    </location>
</feature>
<gene>
    <name evidence="2" type="ORF">ILEXP_LOCUS40873</name>
</gene>
<dbReference type="InterPro" id="IPR012337">
    <property type="entry name" value="RNaseH-like_sf"/>
</dbReference>
<reference evidence="2 3" key="1">
    <citation type="submission" date="2024-02" db="EMBL/GenBank/DDBJ databases">
        <authorList>
            <person name="Vignale AGUSTIN F."/>
            <person name="Sosa J E."/>
            <person name="Modenutti C."/>
        </authorList>
    </citation>
    <scope>NUCLEOTIDE SEQUENCE [LARGE SCALE GENOMIC DNA]</scope>
</reference>
<dbReference type="PANTHER" id="PTHR47723">
    <property type="entry name" value="OS05G0353850 PROTEIN"/>
    <property type="match status" value="1"/>
</dbReference>
<dbReference type="AlphaFoldDB" id="A0ABC8TPC6"/>
<keyword evidence="3" id="KW-1185">Reference proteome</keyword>
<dbReference type="InterPro" id="IPR053151">
    <property type="entry name" value="RNase_H-like"/>
</dbReference>
<evidence type="ECO:0000259" key="1">
    <source>
        <dbReference type="Pfam" id="PF13456"/>
    </source>
</evidence>
<dbReference type="SUPFAM" id="SSF53098">
    <property type="entry name" value="Ribonuclease H-like"/>
    <property type="match status" value="1"/>
</dbReference>
<sequence>MGAVKINFDGAIFSSIKAVGIGVVIRDWRGRFCAGLSRLIRRPLSVESVETLAACCALDLGRQLGYSSIVLEGDALSVVEAIGKKEPNLSEAGHLIELIQSSTELLMDFSSSWVWRSANGVADALAHYACQCTDSALWRGVCPYFIGPLILRESSS</sequence>
<organism evidence="2 3">
    <name type="scientific">Ilex paraguariensis</name>
    <name type="common">yerba mate</name>
    <dbReference type="NCBI Taxonomy" id="185542"/>
    <lineage>
        <taxon>Eukaryota</taxon>
        <taxon>Viridiplantae</taxon>
        <taxon>Streptophyta</taxon>
        <taxon>Embryophyta</taxon>
        <taxon>Tracheophyta</taxon>
        <taxon>Spermatophyta</taxon>
        <taxon>Magnoliopsida</taxon>
        <taxon>eudicotyledons</taxon>
        <taxon>Gunneridae</taxon>
        <taxon>Pentapetalae</taxon>
        <taxon>asterids</taxon>
        <taxon>campanulids</taxon>
        <taxon>Aquifoliales</taxon>
        <taxon>Aquifoliaceae</taxon>
        <taxon>Ilex</taxon>
    </lineage>
</organism>
<dbReference type="InterPro" id="IPR036397">
    <property type="entry name" value="RNaseH_sf"/>
</dbReference>
<name>A0ABC8TPC6_9AQUA</name>
<dbReference type="Pfam" id="PF13456">
    <property type="entry name" value="RVT_3"/>
    <property type="match status" value="1"/>
</dbReference>
<dbReference type="Gene3D" id="3.30.420.10">
    <property type="entry name" value="Ribonuclease H-like superfamily/Ribonuclease H"/>
    <property type="match status" value="1"/>
</dbReference>
<dbReference type="CDD" id="cd06222">
    <property type="entry name" value="RNase_H_like"/>
    <property type="match status" value="1"/>
</dbReference>
<dbReference type="PANTHER" id="PTHR47723:SF19">
    <property type="entry name" value="POLYNUCLEOTIDYL TRANSFERASE, RIBONUCLEASE H-LIKE SUPERFAMILY PROTEIN"/>
    <property type="match status" value="1"/>
</dbReference>
<dbReference type="InterPro" id="IPR002156">
    <property type="entry name" value="RNaseH_domain"/>
</dbReference>
<proteinExistence type="predicted"/>
<evidence type="ECO:0000313" key="2">
    <source>
        <dbReference type="EMBL" id="CAK9171319.1"/>
    </source>
</evidence>
<dbReference type="Proteomes" id="UP001642360">
    <property type="component" value="Unassembled WGS sequence"/>
</dbReference>
<evidence type="ECO:0000313" key="3">
    <source>
        <dbReference type="Proteomes" id="UP001642360"/>
    </source>
</evidence>
<dbReference type="InterPro" id="IPR044730">
    <property type="entry name" value="RNase_H-like_dom_plant"/>
</dbReference>
<comment type="caution">
    <text evidence="2">The sequence shown here is derived from an EMBL/GenBank/DDBJ whole genome shotgun (WGS) entry which is preliminary data.</text>
</comment>